<comment type="subcellular location">
    <subcellularLocation>
        <location evidence="1">Cell inner membrane</location>
        <topology evidence="1">Multi-pass membrane protein</topology>
    </subcellularLocation>
</comment>
<proteinExistence type="inferred from homology"/>
<keyword evidence="4" id="KW-1003">Cell membrane</keyword>
<evidence type="ECO:0000256" key="5">
    <source>
        <dbReference type="ARBA" id="ARBA00022519"/>
    </source>
</evidence>
<gene>
    <name evidence="10" type="ORF">DPV83_00725</name>
</gene>
<dbReference type="NCBIfam" id="NF002493">
    <property type="entry name" value="PRK01816.1"/>
    <property type="match status" value="1"/>
</dbReference>
<organism evidence="10 11">
    <name type="scientific">Aggregatibacter segnis</name>
    <dbReference type="NCBI Taxonomy" id="739"/>
    <lineage>
        <taxon>Bacteria</taxon>
        <taxon>Pseudomonadati</taxon>
        <taxon>Pseudomonadota</taxon>
        <taxon>Gammaproteobacteria</taxon>
        <taxon>Pasteurellales</taxon>
        <taxon>Pasteurellaceae</taxon>
        <taxon>Aggregatibacter</taxon>
    </lineage>
</organism>
<evidence type="ECO:0000313" key="11">
    <source>
        <dbReference type="Proteomes" id="UP000253998"/>
    </source>
</evidence>
<evidence type="ECO:0000256" key="4">
    <source>
        <dbReference type="ARBA" id="ARBA00022475"/>
    </source>
</evidence>
<name>A0A8B2U8M5_9PAST</name>
<feature type="transmembrane region" description="Helical" evidence="9">
    <location>
        <begin position="63"/>
        <end position="87"/>
    </location>
</feature>
<dbReference type="EMBL" id="QEPM01000001">
    <property type="protein sequence ID" value="RDE72173.1"/>
    <property type="molecule type" value="Genomic_DNA"/>
</dbReference>
<evidence type="ECO:0000256" key="7">
    <source>
        <dbReference type="ARBA" id="ARBA00022989"/>
    </source>
</evidence>
<evidence type="ECO:0000256" key="8">
    <source>
        <dbReference type="ARBA" id="ARBA00023136"/>
    </source>
</evidence>
<dbReference type="GO" id="GO:0005886">
    <property type="term" value="C:plasma membrane"/>
    <property type="evidence" value="ECO:0007669"/>
    <property type="project" value="UniProtKB-SubCell"/>
</dbReference>
<comment type="similarity">
    <text evidence="2">Belongs to the UPF0208 family.</text>
</comment>
<evidence type="ECO:0000256" key="9">
    <source>
        <dbReference type="SAM" id="Phobius"/>
    </source>
</evidence>
<evidence type="ECO:0000313" key="10">
    <source>
        <dbReference type="EMBL" id="RDE72173.1"/>
    </source>
</evidence>
<sequence length="147" mass="16914">MGFYRTLKVGQQYLNSWPLEPKLGAIFPENRVIKATLFAQKMMPFLAVLFVVWQQIYARGDNMALAVAVLSALFALCLPLQGFYWLGKRAQTPLSPKSAVGFQRIFEKLRETQDTLLSFPDKLTYLDLAKLLNLAQKKLPRDFWQEL</sequence>
<keyword evidence="5" id="KW-0997">Cell inner membrane</keyword>
<dbReference type="Pfam" id="PF04217">
    <property type="entry name" value="DUF412"/>
    <property type="match status" value="1"/>
</dbReference>
<keyword evidence="6 9" id="KW-0812">Transmembrane</keyword>
<dbReference type="AlphaFoldDB" id="A0A8B2U8M5"/>
<feature type="transmembrane region" description="Helical" evidence="9">
    <location>
        <begin position="38"/>
        <end position="57"/>
    </location>
</feature>
<evidence type="ECO:0000256" key="3">
    <source>
        <dbReference type="ARBA" id="ARBA00018831"/>
    </source>
</evidence>
<protein>
    <recommendedName>
        <fullName evidence="3">UPF0208 membrane protein YfbV</fullName>
    </recommendedName>
</protein>
<dbReference type="RefSeq" id="WP_111294272.1">
    <property type="nucleotide sequence ID" value="NZ_QEPM01000001.1"/>
</dbReference>
<evidence type="ECO:0000256" key="2">
    <source>
        <dbReference type="ARBA" id="ARBA00009474"/>
    </source>
</evidence>
<comment type="caution">
    <text evidence="10">The sequence shown here is derived from an EMBL/GenBank/DDBJ whole genome shotgun (WGS) entry which is preliminary data.</text>
</comment>
<evidence type="ECO:0000256" key="1">
    <source>
        <dbReference type="ARBA" id="ARBA00004429"/>
    </source>
</evidence>
<keyword evidence="7 9" id="KW-1133">Transmembrane helix</keyword>
<dbReference type="InterPro" id="IPR007334">
    <property type="entry name" value="UPF0208"/>
</dbReference>
<accession>A0A8B2U8M5</accession>
<reference evidence="10 11" key="1">
    <citation type="submission" date="2018-05" db="EMBL/GenBank/DDBJ databases">
        <title>Draft Genome Sequences for a Diverse set of 7 Haemophilus Species.</title>
        <authorList>
            <person name="Nichols M."/>
            <person name="Topaz N."/>
            <person name="Wang X."/>
            <person name="Wang X."/>
            <person name="Boxrud D."/>
        </authorList>
    </citation>
    <scope>NUCLEOTIDE SEQUENCE [LARGE SCALE GENOMIC DNA]</scope>
    <source>
        <strain evidence="10 11">C2001002503</strain>
    </source>
</reference>
<keyword evidence="8 9" id="KW-0472">Membrane</keyword>
<dbReference type="Proteomes" id="UP000253998">
    <property type="component" value="Unassembled WGS sequence"/>
</dbReference>
<evidence type="ECO:0000256" key="6">
    <source>
        <dbReference type="ARBA" id="ARBA00022692"/>
    </source>
</evidence>